<evidence type="ECO:0000313" key="12">
    <source>
        <dbReference type="Proteomes" id="UP000826234"/>
    </source>
</evidence>
<keyword evidence="12" id="KW-1185">Reference proteome</keyword>
<evidence type="ECO:0000256" key="7">
    <source>
        <dbReference type="ARBA" id="ARBA00023242"/>
    </source>
</evidence>
<evidence type="ECO:0000256" key="1">
    <source>
        <dbReference type="ARBA" id="ARBA00004123"/>
    </source>
</evidence>
<evidence type="ECO:0000256" key="2">
    <source>
        <dbReference type="ARBA" id="ARBA00022723"/>
    </source>
</evidence>
<evidence type="ECO:0000259" key="10">
    <source>
        <dbReference type="PROSITE" id="PS50950"/>
    </source>
</evidence>
<organism evidence="11 12">
    <name type="scientific">Phrynosoma platyrhinos</name>
    <name type="common">Desert horned lizard</name>
    <dbReference type="NCBI Taxonomy" id="52577"/>
    <lineage>
        <taxon>Eukaryota</taxon>
        <taxon>Metazoa</taxon>
        <taxon>Chordata</taxon>
        <taxon>Craniata</taxon>
        <taxon>Vertebrata</taxon>
        <taxon>Euteleostomi</taxon>
        <taxon>Lepidosauria</taxon>
        <taxon>Squamata</taxon>
        <taxon>Bifurcata</taxon>
        <taxon>Unidentata</taxon>
        <taxon>Episquamata</taxon>
        <taxon>Toxicofera</taxon>
        <taxon>Iguania</taxon>
        <taxon>Phrynosomatidae</taxon>
        <taxon>Phrynosomatinae</taxon>
        <taxon>Phrynosoma</taxon>
    </lineage>
</organism>
<dbReference type="InterPro" id="IPR006612">
    <property type="entry name" value="THAP_Znf"/>
</dbReference>
<feature type="domain" description="THAP-type" evidence="10">
    <location>
        <begin position="1"/>
        <end position="86"/>
    </location>
</feature>
<dbReference type="SMART" id="SM00692">
    <property type="entry name" value="DM3"/>
    <property type="match status" value="1"/>
</dbReference>
<dbReference type="Pfam" id="PF05485">
    <property type="entry name" value="THAP"/>
    <property type="match status" value="1"/>
</dbReference>
<gene>
    <name evidence="11" type="ORF">JD844_023564</name>
</gene>
<accession>A0ABQ7SWU7</accession>
<evidence type="ECO:0000256" key="3">
    <source>
        <dbReference type="ARBA" id="ARBA00022771"/>
    </source>
</evidence>
<dbReference type="SUPFAM" id="SSF57716">
    <property type="entry name" value="Glucocorticoid receptor-like (DNA-binding domain)"/>
    <property type="match status" value="1"/>
</dbReference>
<evidence type="ECO:0000313" key="11">
    <source>
        <dbReference type="EMBL" id="KAH0621869.1"/>
    </source>
</evidence>
<keyword evidence="2" id="KW-0479">Metal-binding</keyword>
<keyword evidence="6 9" id="KW-0238">DNA-binding</keyword>
<name>A0ABQ7SWU7_PHRPL</name>
<reference evidence="11 12" key="1">
    <citation type="journal article" date="2022" name="Gigascience">
        <title>A chromosome-level genome assembly and annotation of the desert horned lizard, Phrynosoma platyrhinos, provides insight into chromosomal rearrangements among reptiles.</title>
        <authorList>
            <person name="Koochekian N."/>
            <person name="Ascanio A."/>
            <person name="Farleigh K."/>
            <person name="Card D.C."/>
            <person name="Schield D.R."/>
            <person name="Castoe T.A."/>
            <person name="Jezkova T."/>
        </authorList>
    </citation>
    <scope>NUCLEOTIDE SEQUENCE [LARGE SCALE GENOMIC DNA]</scope>
    <source>
        <strain evidence="11">NK-2021</strain>
    </source>
</reference>
<evidence type="ECO:0000256" key="4">
    <source>
        <dbReference type="ARBA" id="ARBA00022833"/>
    </source>
</evidence>
<keyword evidence="3 9" id="KW-0863">Zinc-finger</keyword>
<dbReference type="EMBL" id="JAIPUX010003289">
    <property type="protein sequence ID" value="KAH0621869.1"/>
    <property type="molecule type" value="Genomic_DNA"/>
</dbReference>
<dbReference type="PANTHER" id="PTHR46927:SF1">
    <property type="entry name" value="THAP DOMAIN-CONTAINING PROTEIN 5"/>
    <property type="match status" value="1"/>
</dbReference>
<dbReference type="PROSITE" id="PS50950">
    <property type="entry name" value="ZF_THAP"/>
    <property type="match status" value="1"/>
</dbReference>
<dbReference type="InterPro" id="IPR052224">
    <property type="entry name" value="THAP_domain_protein"/>
</dbReference>
<dbReference type="Proteomes" id="UP000826234">
    <property type="component" value="Unassembled WGS sequence"/>
</dbReference>
<keyword evidence="5" id="KW-0175">Coiled coil</keyword>
<proteinExistence type="predicted"/>
<keyword evidence="7" id="KW-0539">Nucleus</keyword>
<sequence length="425" mass="47580">MPRYCAATCCRNRAGQSARDHRKLSFYPRFPLHDKERLEKWLRNMKRDSWTPSKHQVLCSDHFTPDSLDVRWGIRYLKTTAVPTIFSSSDNQEKELFKKKMEVIQEASTSLTNVSCKLCSPKRNTITEESLNKKSPCITSTMSSSQERLFQSTIKAESDLTNPCNSVRLKVEQTGSVLIAADFCDAGAIDSSFPENSNSVENLVSGATTVLQSSVHPLHSCLEPGSDSKASVLQATHLEHLDSFLEFNNIAVPVNELSSDQLGCQLAGCSMEVQEMNENSLFLHTVSKALEQFSGNKESVITIIVPSEASSAPLLLEGSFIPAEQEFVNIEAEQSVCITSCSSTDVLQTEHSYCRQDTDQEQLWQKIAKLHSKIALLEVQERKTLNRLKSLEVLIGKLKQENLLSEEKLKIVENCFTTFEVTMIQ</sequence>
<evidence type="ECO:0000256" key="5">
    <source>
        <dbReference type="ARBA" id="ARBA00023054"/>
    </source>
</evidence>
<evidence type="ECO:0000256" key="9">
    <source>
        <dbReference type="PROSITE-ProRule" id="PRU00309"/>
    </source>
</evidence>
<evidence type="ECO:0000256" key="6">
    <source>
        <dbReference type="ARBA" id="ARBA00023125"/>
    </source>
</evidence>
<dbReference type="PANTHER" id="PTHR46927">
    <property type="entry name" value="AGAP005574-PA"/>
    <property type="match status" value="1"/>
</dbReference>
<dbReference type="SMART" id="SM00980">
    <property type="entry name" value="THAP"/>
    <property type="match status" value="1"/>
</dbReference>
<evidence type="ECO:0000256" key="8">
    <source>
        <dbReference type="ARBA" id="ARBA00039526"/>
    </source>
</evidence>
<comment type="subcellular location">
    <subcellularLocation>
        <location evidence="1">Nucleus</location>
    </subcellularLocation>
</comment>
<keyword evidence="4" id="KW-0862">Zinc</keyword>
<protein>
    <recommendedName>
        <fullName evidence="8">THAP domain-containing protein 5</fullName>
    </recommendedName>
</protein>
<comment type="caution">
    <text evidence="11">The sequence shown here is derived from an EMBL/GenBank/DDBJ whole genome shotgun (WGS) entry which is preliminary data.</text>
</comment>